<evidence type="ECO:0000313" key="10">
    <source>
        <dbReference type="EMBL" id="CDR26962.1"/>
    </source>
</evidence>
<dbReference type="GO" id="GO:0003942">
    <property type="term" value="F:N-acetyl-gamma-glutamyl-phosphate reductase activity"/>
    <property type="evidence" value="ECO:0007669"/>
    <property type="project" value="UniProtKB-UniRule"/>
</dbReference>
<comment type="subcellular location">
    <subcellularLocation>
        <location evidence="7">Cytoplasm</location>
    </subcellularLocation>
</comment>
<comment type="function">
    <text evidence="7">Catalyzes the NADPH-dependent reduction of N-acetyl-5-glutamyl phosphate to yield N-acetyl-L-glutamate 5-semialdehyde.</text>
</comment>
<dbReference type="SUPFAM" id="SSF55347">
    <property type="entry name" value="Glyceraldehyde-3-phosphate dehydrogenase-like, C-terminal domain"/>
    <property type="match status" value="1"/>
</dbReference>
<dbReference type="Pfam" id="PF22698">
    <property type="entry name" value="Semialdhyde_dhC_1"/>
    <property type="match status" value="1"/>
</dbReference>
<keyword evidence="2 7" id="KW-0055">Arginine biosynthesis</keyword>
<evidence type="ECO:0000256" key="6">
    <source>
        <dbReference type="ARBA" id="ARBA00050557"/>
    </source>
</evidence>
<name>A0A077UII3_9STAP</name>
<dbReference type="SUPFAM" id="SSF51735">
    <property type="entry name" value="NAD(P)-binding Rossmann-fold domains"/>
    <property type="match status" value="1"/>
</dbReference>
<dbReference type="PROSITE" id="PS01224">
    <property type="entry name" value="ARGC"/>
    <property type="match status" value="1"/>
</dbReference>
<dbReference type="Proteomes" id="UP000044616">
    <property type="component" value="Unassembled WGS sequence"/>
</dbReference>
<dbReference type="InterPro" id="IPR000534">
    <property type="entry name" value="Semialdehyde_DH_NAD-bd"/>
</dbReference>
<feature type="domain" description="Semialdehyde dehydrogenase NAD-binding" evidence="9">
    <location>
        <begin position="4"/>
        <end position="140"/>
    </location>
</feature>
<gene>
    <name evidence="7 10" type="primary">argC</name>
    <name evidence="10" type="ORF">ERS140147_00281</name>
</gene>
<dbReference type="SMART" id="SM00859">
    <property type="entry name" value="Semialdhyde_dh"/>
    <property type="match status" value="1"/>
</dbReference>
<keyword evidence="4 7" id="KW-0521">NADP</keyword>
<evidence type="ECO:0000256" key="3">
    <source>
        <dbReference type="ARBA" id="ARBA00022605"/>
    </source>
</evidence>
<dbReference type="GO" id="GO:0070401">
    <property type="term" value="F:NADP+ binding"/>
    <property type="evidence" value="ECO:0007669"/>
    <property type="project" value="InterPro"/>
</dbReference>
<evidence type="ECO:0000256" key="4">
    <source>
        <dbReference type="ARBA" id="ARBA00022857"/>
    </source>
</evidence>
<dbReference type="CDD" id="cd23934">
    <property type="entry name" value="AGPR_1_C"/>
    <property type="match status" value="1"/>
</dbReference>
<proteinExistence type="inferred from homology"/>
<evidence type="ECO:0000256" key="5">
    <source>
        <dbReference type="ARBA" id="ARBA00023002"/>
    </source>
</evidence>
<dbReference type="Pfam" id="PF01118">
    <property type="entry name" value="Semialdhyde_dh"/>
    <property type="match status" value="1"/>
</dbReference>
<dbReference type="PANTHER" id="PTHR32338">
    <property type="entry name" value="N-ACETYL-GAMMA-GLUTAMYL-PHOSPHATE REDUCTASE, CHLOROPLASTIC-RELATED-RELATED"/>
    <property type="match status" value="1"/>
</dbReference>
<evidence type="ECO:0000256" key="1">
    <source>
        <dbReference type="ARBA" id="ARBA00004862"/>
    </source>
</evidence>
<sequence>MMIKVGIVGGSGYGAIELIRLLQTHPQVNIAHIYSHSKIDEPLKLTFPHLQHIMQHFEALTVEDNSCDVIFFATPAPVSKTCIPPLIKKGIHVIDLSGAFRIKNREVYETYYKESAASQNDLDHAIYSISEWQSFDNNGTKLISNPGCFPTATLLALHPLISEKIVDLSSIIIDAKTGVSGAGRSLSQRVHFSEMNENLSAYSIGNHKHKPEIEQYLSTIAGQDVSVIFTPHLVPMTRGILSTIYVKLTSKYTTESLHKLMTSYYTDRPFVRIRDIGSFPTTKEVLGSNYCDIGIYVYESTQTAILISVIDNLVKGASGQAIQNLNQLYGLDITTGLKQSPVYP</sequence>
<keyword evidence="3 7" id="KW-0028">Amino-acid biosynthesis</keyword>
<protein>
    <recommendedName>
        <fullName evidence="7">N-acetyl-gamma-glutamyl-phosphate reductase</fullName>
        <shortName evidence="7">AGPR</shortName>
        <ecNumber evidence="7">1.2.1.38</ecNumber>
    </recommendedName>
    <alternativeName>
        <fullName evidence="7">N-acetyl-glutamate semialdehyde dehydrogenase</fullName>
        <shortName evidence="7">NAGSA dehydrogenase</shortName>
    </alternativeName>
</protein>
<dbReference type="FunFam" id="3.30.360.10:FF:000014">
    <property type="entry name" value="N-acetyl-gamma-glutamyl-phosphate reductase"/>
    <property type="match status" value="1"/>
</dbReference>
<dbReference type="GO" id="GO:0051287">
    <property type="term" value="F:NAD binding"/>
    <property type="evidence" value="ECO:0007669"/>
    <property type="project" value="InterPro"/>
</dbReference>
<dbReference type="HAMAP" id="MF_00150">
    <property type="entry name" value="ArgC_type1"/>
    <property type="match status" value="1"/>
</dbReference>
<organism evidence="10 11">
    <name type="scientific">Staphylococcus schweitzeri</name>
    <dbReference type="NCBI Taxonomy" id="1654388"/>
    <lineage>
        <taxon>Bacteria</taxon>
        <taxon>Bacillati</taxon>
        <taxon>Bacillota</taxon>
        <taxon>Bacilli</taxon>
        <taxon>Bacillales</taxon>
        <taxon>Staphylococcaceae</taxon>
        <taxon>Staphylococcus</taxon>
    </lineage>
</organism>
<dbReference type="UniPathway" id="UPA00068">
    <property type="reaction ID" value="UER00108"/>
</dbReference>
<dbReference type="InterPro" id="IPR058924">
    <property type="entry name" value="AGPR_dimerisation_dom"/>
</dbReference>
<evidence type="ECO:0000256" key="2">
    <source>
        <dbReference type="ARBA" id="ARBA00022571"/>
    </source>
</evidence>
<dbReference type="CDD" id="cd17895">
    <property type="entry name" value="AGPR_1_N"/>
    <property type="match status" value="1"/>
</dbReference>
<dbReference type="NCBIfam" id="TIGR01850">
    <property type="entry name" value="argC"/>
    <property type="match status" value="1"/>
</dbReference>
<evidence type="ECO:0000256" key="7">
    <source>
        <dbReference type="HAMAP-Rule" id="MF_00150"/>
    </source>
</evidence>
<dbReference type="GO" id="GO:0005737">
    <property type="term" value="C:cytoplasm"/>
    <property type="evidence" value="ECO:0007669"/>
    <property type="project" value="UniProtKB-SubCell"/>
</dbReference>
<dbReference type="EMBL" id="CCEH01000002">
    <property type="protein sequence ID" value="CDR26962.1"/>
    <property type="molecule type" value="Genomic_DNA"/>
</dbReference>
<dbReference type="InterPro" id="IPR023013">
    <property type="entry name" value="AGPR_AS"/>
</dbReference>
<dbReference type="InterPro" id="IPR036291">
    <property type="entry name" value="NAD(P)-bd_dom_sf"/>
</dbReference>
<dbReference type="EC" id="1.2.1.38" evidence="7"/>
<comment type="similarity">
    <text evidence="7">Belongs to the NAGSA dehydrogenase family. Type 1 subfamily.</text>
</comment>
<evidence type="ECO:0000259" key="9">
    <source>
        <dbReference type="SMART" id="SM00859"/>
    </source>
</evidence>
<comment type="catalytic activity">
    <reaction evidence="6 7">
        <text>N-acetyl-L-glutamate 5-semialdehyde + phosphate + NADP(+) = N-acetyl-L-glutamyl 5-phosphate + NADPH + H(+)</text>
        <dbReference type="Rhea" id="RHEA:21588"/>
        <dbReference type="ChEBI" id="CHEBI:15378"/>
        <dbReference type="ChEBI" id="CHEBI:29123"/>
        <dbReference type="ChEBI" id="CHEBI:43474"/>
        <dbReference type="ChEBI" id="CHEBI:57783"/>
        <dbReference type="ChEBI" id="CHEBI:57936"/>
        <dbReference type="ChEBI" id="CHEBI:58349"/>
        <dbReference type="EC" id="1.2.1.38"/>
    </reaction>
</comment>
<evidence type="ECO:0000313" key="11">
    <source>
        <dbReference type="Proteomes" id="UP000044616"/>
    </source>
</evidence>
<comment type="pathway">
    <text evidence="1 7">Amino-acid biosynthesis; L-arginine biosynthesis; N(2)-acetyl-L-ornithine from L-glutamate: step 3/4.</text>
</comment>
<dbReference type="GO" id="GO:0006526">
    <property type="term" value="P:L-arginine biosynthetic process"/>
    <property type="evidence" value="ECO:0007669"/>
    <property type="project" value="UniProtKB-UniRule"/>
</dbReference>
<dbReference type="InterPro" id="IPR050085">
    <property type="entry name" value="AGPR"/>
</dbReference>
<dbReference type="InterPro" id="IPR000706">
    <property type="entry name" value="AGPR_type-1"/>
</dbReference>
<feature type="active site" evidence="7 8">
    <location>
        <position position="148"/>
    </location>
</feature>
<reference evidence="10 11" key="1">
    <citation type="submission" date="2014-05" db="EMBL/GenBank/DDBJ databases">
        <authorList>
            <person name="Aslett A.Martin."/>
            <person name="De Silva Nishadi"/>
        </authorList>
    </citation>
    <scope>NUCLEOTIDE SEQUENCE [LARGE SCALE GENOMIC DNA]</scope>
</reference>
<evidence type="ECO:0000256" key="8">
    <source>
        <dbReference type="PROSITE-ProRule" id="PRU10010"/>
    </source>
</evidence>
<keyword evidence="5 7" id="KW-0560">Oxidoreductase</keyword>
<dbReference type="Gene3D" id="3.30.360.10">
    <property type="entry name" value="Dihydrodipicolinate Reductase, domain 2"/>
    <property type="match status" value="1"/>
</dbReference>
<dbReference type="Gene3D" id="3.40.50.720">
    <property type="entry name" value="NAD(P)-binding Rossmann-like Domain"/>
    <property type="match status" value="1"/>
</dbReference>
<dbReference type="AlphaFoldDB" id="A0A077UII3"/>
<keyword evidence="7" id="KW-0963">Cytoplasm</keyword>
<dbReference type="PANTHER" id="PTHR32338:SF10">
    <property type="entry name" value="N-ACETYL-GAMMA-GLUTAMYL-PHOSPHATE REDUCTASE, CHLOROPLASTIC-RELATED"/>
    <property type="match status" value="1"/>
</dbReference>
<accession>A0A077UII3</accession>